<reference evidence="7" key="1">
    <citation type="submission" date="2022-07" db="EMBL/GenBank/DDBJ databases">
        <title>Faecal culturing of patients with breast cancer.</title>
        <authorList>
            <person name="Teng N.M.Y."/>
            <person name="Kiu R."/>
            <person name="Evans R."/>
            <person name="Baker D.J."/>
            <person name="Zenner C."/>
            <person name="Robinson S.D."/>
            <person name="Hall L.J."/>
        </authorList>
    </citation>
    <scope>NUCLEOTIDE SEQUENCE</scope>
    <source>
        <strain evidence="7">LH1062</strain>
    </source>
</reference>
<feature type="domain" description="ABC transmembrane type-1" evidence="6">
    <location>
        <begin position="24"/>
        <end position="300"/>
    </location>
</feature>
<evidence type="ECO:0000256" key="3">
    <source>
        <dbReference type="ARBA" id="ARBA00022989"/>
    </source>
</evidence>
<organism evidence="7 8">
    <name type="scientific">Allocoprobacillus halotolerans</name>
    <dbReference type="NCBI Taxonomy" id="2944914"/>
    <lineage>
        <taxon>Bacteria</taxon>
        <taxon>Bacillati</taxon>
        <taxon>Bacillota</taxon>
        <taxon>Erysipelotrichia</taxon>
        <taxon>Erysipelotrichales</taxon>
        <taxon>Erysipelotrichaceae</taxon>
        <taxon>Allocoprobacillus</taxon>
    </lineage>
</organism>
<feature type="transmembrane region" description="Helical" evidence="5">
    <location>
        <begin position="143"/>
        <end position="173"/>
    </location>
</feature>
<name>A0ABY5I6U0_9FIRM</name>
<protein>
    <recommendedName>
        <fullName evidence="6">ABC transmembrane type-1 domain-containing protein</fullName>
    </recommendedName>
</protein>
<keyword evidence="3 5" id="KW-1133">Transmembrane helix</keyword>
<dbReference type="Gene3D" id="1.20.1560.10">
    <property type="entry name" value="ABC transporter type 1, transmembrane domain"/>
    <property type="match status" value="1"/>
</dbReference>
<comment type="subcellular location">
    <subcellularLocation>
        <location evidence="1">Cell membrane</location>
        <topology evidence="1">Multi-pass membrane protein</topology>
    </subcellularLocation>
</comment>
<evidence type="ECO:0000256" key="5">
    <source>
        <dbReference type="SAM" id="Phobius"/>
    </source>
</evidence>
<keyword evidence="8" id="KW-1185">Reference proteome</keyword>
<dbReference type="Proteomes" id="UP001060112">
    <property type="component" value="Chromosome"/>
</dbReference>
<dbReference type="SUPFAM" id="SSF90123">
    <property type="entry name" value="ABC transporter transmembrane region"/>
    <property type="match status" value="1"/>
</dbReference>
<feature type="transmembrane region" description="Helical" evidence="5">
    <location>
        <begin position="20"/>
        <end position="46"/>
    </location>
</feature>
<evidence type="ECO:0000313" key="8">
    <source>
        <dbReference type="Proteomes" id="UP001060112"/>
    </source>
</evidence>
<feature type="transmembrane region" description="Helical" evidence="5">
    <location>
        <begin position="58"/>
        <end position="77"/>
    </location>
</feature>
<sequence>MKELKEIKRISQKYHKKQYIYSGVLYIISQIITSLISLSIPTLLLYISIYQSINQDTLMKIFILFIVFAVFKILKTYSSKTLFYDLLNLRLSFIKEEGIHCMNIPYSYLENPEILDTIQQSQTSIGSPQIGIQSYIQNSMNLIYISFLLVLLSLVCIYISWILFFILTIINLFSYYTLIKSKDIEEKRVQDESIYNHKKSYLYREVMSNQDYAKEIRIFKMQDMLLDEYEDVYQSMIDIENQALHKNIKWLNIRSINSFLLQFFFYSLLMFLVMDNKMSIIEYSFYISILGSTFTYMKSF</sequence>
<accession>A0ABY5I6U0</accession>
<gene>
    <name evidence="7" type="ORF">NMU03_06510</name>
</gene>
<feature type="transmembrane region" description="Helical" evidence="5">
    <location>
        <begin position="256"/>
        <end position="274"/>
    </location>
</feature>
<dbReference type="EMBL" id="CP101620">
    <property type="protein sequence ID" value="UTY40428.1"/>
    <property type="molecule type" value="Genomic_DNA"/>
</dbReference>
<dbReference type="InterPro" id="IPR011527">
    <property type="entry name" value="ABC1_TM_dom"/>
</dbReference>
<evidence type="ECO:0000256" key="1">
    <source>
        <dbReference type="ARBA" id="ARBA00004651"/>
    </source>
</evidence>
<keyword evidence="4 5" id="KW-0472">Membrane</keyword>
<dbReference type="RefSeq" id="WP_290141853.1">
    <property type="nucleotide sequence ID" value="NZ_CP101620.1"/>
</dbReference>
<evidence type="ECO:0000259" key="6">
    <source>
        <dbReference type="PROSITE" id="PS50929"/>
    </source>
</evidence>
<evidence type="ECO:0000256" key="2">
    <source>
        <dbReference type="ARBA" id="ARBA00022692"/>
    </source>
</evidence>
<keyword evidence="2 5" id="KW-0812">Transmembrane</keyword>
<evidence type="ECO:0000256" key="4">
    <source>
        <dbReference type="ARBA" id="ARBA00023136"/>
    </source>
</evidence>
<feature type="transmembrane region" description="Helical" evidence="5">
    <location>
        <begin position="280"/>
        <end position="297"/>
    </location>
</feature>
<evidence type="ECO:0000313" key="7">
    <source>
        <dbReference type="EMBL" id="UTY40428.1"/>
    </source>
</evidence>
<dbReference type="InterPro" id="IPR036640">
    <property type="entry name" value="ABC1_TM_sf"/>
</dbReference>
<proteinExistence type="predicted"/>
<dbReference type="PROSITE" id="PS50929">
    <property type="entry name" value="ABC_TM1F"/>
    <property type="match status" value="1"/>
</dbReference>